<evidence type="ECO:0000313" key="4">
    <source>
        <dbReference type="Proteomes" id="UP000292884"/>
    </source>
</evidence>
<keyword evidence="4" id="KW-1185">Reference proteome</keyword>
<dbReference type="OrthoDB" id="1121174at2"/>
<organism evidence="3 4">
    <name type="scientific">Pedobacter frigiditerrae</name>
    <dbReference type="NCBI Taxonomy" id="2530452"/>
    <lineage>
        <taxon>Bacteria</taxon>
        <taxon>Pseudomonadati</taxon>
        <taxon>Bacteroidota</taxon>
        <taxon>Sphingobacteriia</taxon>
        <taxon>Sphingobacteriales</taxon>
        <taxon>Sphingobacteriaceae</taxon>
        <taxon>Pedobacter</taxon>
    </lineage>
</organism>
<dbReference type="PROSITE" id="PS50110">
    <property type="entry name" value="RESPONSE_REGULATORY"/>
    <property type="match status" value="1"/>
</dbReference>
<dbReference type="Proteomes" id="UP000292884">
    <property type="component" value="Unassembled WGS sequence"/>
</dbReference>
<gene>
    <name evidence="3" type="ORF">EZ428_20190</name>
</gene>
<dbReference type="InterPro" id="IPR001789">
    <property type="entry name" value="Sig_transdc_resp-reg_receiver"/>
</dbReference>
<dbReference type="EMBL" id="SJSK01000006">
    <property type="protein sequence ID" value="TCC88045.1"/>
    <property type="molecule type" value="Genomic_DNA"/>
</dbReference>
<dbReference type="SUPFAM" id="SSF52172">
    <property type="entry name" value="CheY-like"/>
    <property type="match status" value="1"/>
</dbReference>
<dbReference type="InterPro" id="IPR052893">
    <property type="entry name" value="TCS_response_regulator"/>
</dbReference>
<feature type="domain" description="Response regulatory" evidence="2">
    <location>
        <begin position="6"/>
        <end position="131"/>
    </location>
</feature>
<dbReference type="SMART" id="SM00448">
    <property type="entry name" value="REC"/>
    <property type="match status" value="1"/>
</dbReference>
<proteinExistence type="predicted"/>
<dbReference type="PANTHER" id="PTHR44520:SF2">
    <property type="entry name" value="RESPONSE REGULATOR RCP1"/>
    <property type="match status" value="1"/>
</dbReference>
<feature type="modified residue" description="4-aspartylphosphate" evidence="1">
    <location>
        <position position="63"/>
    </location>
</feature>
<sequence length="133" mass="15395">MEQLDTAYVIDDDKIFTYALSRQMKLVNFSRSVMVFHNGLEALKHLTPAMASPEELPSLILLDLNMPVLDGWQFLDEFTKLRPNKKIRIYIVSSSIDPADHERALRYESVSNFYIKPISKTNLLEILSHMTLH</sequence>
<reference evidence="3 4" key="1">
    <citation type="submission" date="2019-02" db="EMBL/GenBank/DDBJ databases">
        <title>Pedobacter sp. RP-1-13 sp. nov., isolated from Arctic soil.</title>
        <authorList>
            <person name="Dahal R.H."/>
        </authorList>
    </citation>
    <scope>NUCLEOTIDE SEQUENCE [LARGE SCALE GENOMIC DNA]</scope>
    <source>
        <strain evidence="3 4">RP-1-13</strain>
    </source>
</reference>
<dbReference type="AlphaFoldDB" id="A0A4R0MMU2"/>
<comment type="caution">
    <text evidence="3">The sequence shown here is derived from an EMBL/GenBank/DDBJ whole genome shotgun (WGS) entry which is preliminary data.</text>
</comment>
<dbReference type="InterPro" id="IPR011006">
    <property type="entry name" value="CheY-like_superfamily"/>
</dbReference>
<dbReference type="Pfam" id="PF00072">
    <property type="entry name" value="Response_reg"/>
    <property type="match status" value="1"/>
</dbReference>
<dbReference type="Gene3D" id="3.40.50.2300">
    <property type="match status" value="1"/>
</dbReference>
<dbReference type="RefSeq" id="WP_131555009.1">
    <property type="nucleotide sequence ID" value="NZ_SJSK01000006.1"/>
</dbReference>
<protein>
    <submittedName>
        <fullName evidence="3">Response regulator</fullName>
    </submittedName>
</protein>
<accession>A0A4R0MMU2</accession>
<keyword evidence="1" id="KW-0597">Phosphoprotein</keyword>
<name>A0A4R0MMU2_9SPHI</name>
<evidence type="ECO:0000256" key="1">
    <source>
        <dbReference type="PROSITE-ProRule" id="PRU00169"/>
    </source>
</evidence>
<evidence type="ECO:0000313" key="3">
    <source>
        <dbReference type="EMBL" id="TCC88045.1"/>
    </source>
</evidence>
<dbReference type="GO" id="GO:0000160">
    <property type="term" value="P:phosphorelay signal transduction system"/>
    <property type="evidence" value="ECO:0007669"/>
    <property type="project" value="InterPro"/>
</dbReference>
<dbReference type="PANTHER" id="PTHR44520">
    <property type="entry name" value="RESPONSE REGULATOR RCP1-RELATED"/>
    <property type="match status" value="1"/>
</dbReference>
<evidence type="ECO:0000259" key="2">
    <source>
        <dbReference type="PROSITE" id="PS50110"/>
    </source>
</evidence>